<keyword evidence="1" id="KW-0812">Transmembrane</keyword>
<feature type="transmembrane region" description="Helical" evidence="1">
    <location>
        <begin position="34"/>
        <end position="54"/>
    </location>
</feature>
<dbReference type="PANTHER" id="PTHR40034:SF1">
    <property type="entry name" value="BSL5891 PROTEIN"/>
    <property type="match status" value="1"/>
</dbReference>
<reference evidence="3" key="1">
    <citation type="journal article" date="2019" name="Int. J. Syst. Evol. Microbiol.">
        <title>The Global Catalogue of Microorganisms (GCM) 10K type strain sequencing project: providing services to taxonomists for standard genome sequencing and annotation.</title>
        <authorList>
            <consortium name="The Broad Institute Genomics Platform"/>
            <consortium name="The Broad Institute Genome Sequencing Center for Infectious Disease"/>
            <person name="Wu L."/>
            <person name="Ma J."/>
        </authorList>
    </citation>
    <scope>NUCLEOTIDE SEQUENCE [LARGE SCALE GENOMIC DNA]</scope>
    <source>
        <strain evidence="3">CGMCC 1.16305</strain>
    </source>
</reference>
<keyword evidence="1" id="KW-0472">Membrane</keyword>
<name>A0ABW2PW36_9BACL</name>
<evidence type="ECO:0000256" key="1">
    <source>
        <dbReference type="SAM" id="Phobius"/>
    </source>
</evidence>
<keyword evidence="1" id="KW-1133">Transmembrane helix</keyword>
<comment type="caution">
    <text evidence="2">The sequence shown here is derived from an EMBL/GenBank/DDBJ whole genome shotgun (WGS) entry which is preliminary data.</text>
</comment>
<dbReference type="PANTHER" id="PTHR40034">
    <property type="entry name" value="BSL5891 PROTEIN"/>
    <property type="match status" value="1"/>
</dbReference>
<gene>
    <name evidence="2" type="ORF">ACFQRG_07645</name>
</gene>
<proteinExistence type="predicted"/>
<dbReference type="InterPro" id="IPR021741">
    <property type="entry name" value="DUF3311"/>
</dbReference>
<keyword evidence="3" id="KW-1185">Reference proteome</keyword>
<dbReference type="EMBL" id="JBHTCO010000005">
    <property type="protein sequence ID" value="MFC7392860.1"/>
    <property type="molecule type" value="Genomic_DNA"/>
</dbReference>
<dbReference type="Proteomes" id="UP001596505">
    <property type="component" value="Unassembled WGS sequence"/>
</dbReference>
<organism evidence="2 3">
    <name type="scientific">Scopulibacillus cellulosilyticus</name>
    <dbReference type="NCBI Taxonomy" id="2665665"/>
    <lineage>
        <taxon>Bacteria</taxon>
        <taxon>Bacillati</taxon>
        <taxon>Bacillota</taxon>
        <taxon>Bacilli</taxon>
        <taxon>Bacillales</taxon>
        <taxon>Sporolactobacillaceae</taxon>
        <taxon>Scopulibacillus</taxon>
    </lineage>
</organism>
<evidence type="ECO:0000313" key="2">
    <source>
        <dbReference type="EMBL" id="MFC7392860.1"/>
    </source>
</evidence>
<accession>A0ABW2PW36</accession>
<sequence>MKYIRLLAFVPFVGMLGFLPFVNRVTPYILGMPFILFWMVLWVVITSAAMGAIYKFDPACREDDIE</sequence>
<dbReference type="RefSeq" id="WP_380965268.1">
    <property type="nucleotide sequence ID" value="NZ_JBHTCO010000005.1"/>
</dbReference>
<protein>
    <submittedName>
        <fullName evidence="2">DUF3311 domain-containing protein</fullName>
    </submittedName>
</protein>
<dbReference type="Pfam" id="PF11755">
    <property type="entry name" value="DUF3311"/>
    <property type="match status" value="1"/>
</dbReference>
<evidence type="ECO:0000313" key="3">
    <source>
        <dbReference type="Proteomes" id="UP001596505"/>
    </source>
</evidence>